<gene>
    <name evidence="1" type="ORF">DP114_07635</name>
</gene>
<accession>A0A856MFQ1</accession>
<dbReference type="Gene3D" id="3.40.50.1820">
    <property type="entry name" value="alpha/beta hydrolase"/>
    <property type="match status" value="1"/>
</dbReference>
<dbReference type="PANTHER" id="PTHR33428">
    <property type="entry name" value="CHLOROPHYLLASE-2, CHLOROPLASTIC"/>
    <property type="match status" value="1"/>
</dbReference>
<dbReference type="EMBL" id="CP030118">
    <property type="protein sequence ID" value="QDL07786.1"/>
    <property type="molecule type" value="Genomic_DNA"/>
</dbReference>
<dbReference type="AlphaFoldDB" id="A0A856MFQ1"/>
<proteinExistence type="predicted"/>
<keyword evidence="2" id="KW-1185">Reference proteome</keyword>
<dbReference type="InterPro" id="IPR017395">
    <property type="entry name" value="Chlorophyllase-like"/>
</dbReference>
<dbReference type="KEGG" id="bsen:DP114_07635"/>
<organism evidence="1 2">
    <name type="scientific">Brasilonema sennae CENA114</name>
    <dbReference type="NCBI Taxonomy" id="415709"/>
    <lineage>
        <taxon>Bacteria</taxon>
        <taxon>Bacillati</taxon>
        <taxon>Cyanobacteriota</taxon>
        <taxon>Cyanophyceae</taxon>
        <taxon>Nostocales</taxon>
        <taxon>Scytonemataceae</taxon>
        <taxon>Brasilonema</taxon>
        <taxon>Bromeliae group (in: Brasilonema)</taxon>
    </lineage>
</organism>
<dbReference type="Pfam" id="PF07224">
    <property type="entry name" value="Chlorophyllase"/>
    <property type="match status" value="1"/>
</dbReference>
<dbReference type="SUPFAM" id="SSF53474">
    <property type="entry name" value="alpha/beta-Hydrolases"/>
    <property type="match status" value="1"/>
</dbReference>
<dbReference type="PANTHER" id="PTHR33428:SF14">
    <property type="entry name" value="CARBOXYLESTERASE TYPE B DOMAIN-CONTAINING PROTEIN"/>
    <property type="match status" value="1"/>
</dbReference>
<dbReference type="GO" id="GO:0016787">
    <property type="term" value="F:hydrolase activity"/>
    <property type="evidence" value="ECO:0007669"/>
    <property type="project" value="UniProtKB-KW"/>
</dbReference>
<evidence type="ECO:0000313" key="2">
    <source>
        <dbReference type="Proteomes" id="UP000503129"/>
    </source>
</evidence>
<sequence>MVFSIRKAAAVTFSDAPLFQDVASYTTTITANNDLADIYYPNPSNLKTSNYSFPVALLLQGANIDKSNYSNYANLVARYGFVVVVPNHLRTSPQTGRIGLLPELSQINAVLSQMKVDSQNPTTPVSGIVDTQKLGLLGHSAGGYAGLAAIANACLPFFCEDSFNRPQELKAGAFFGSFLRNLSTQEFVPINNSGIPVALLHGTLDSINTIETANLTYEQIQEPPKLFVTIDGANHYGITNINDPSKSGYEKNTPTIPQDVATETIARWSGLFLRASILGDKSAFDYVYFTGDMKDANVSVTKQIKPIPEAPLTLGVMAISTWSVLSRLKKWLSIKTSSEVTTDS</sequence>
<dbReference type="Proteomes" id="UP000503129">
    <property type="component" value="Chromosome"/>
</dbReference>
<protein>
    <submittedName>
        <fullName evidence="1">Alpha/beta hydrolase</fullName>
    </submittedName>
</protein>
<reference evidence="1 2" key="1">
    <citation type="submission" date="2018-06" db="EMBL/GenBank/DDBJ databases">
        <title>Comparative genomics of Brasilonema spp. strains.</title>
        <authorList>
            <person name="Alvarenga D.O."/>
            <person name="Fiore M.F."/>
            <person name="Varani A.M."/>
        </authorList>
    </citation>
    <scope>NUCLEOTIDE SEQUENCE [LARGE SCALE GENOMIC DNA]</scope>
    <source>
        <strain evidence="1 2">CENA114</strain>
    </source>
</reference>
<keyword evidence="1" id="KW-0378">Hydrolase</keyword>
<evidence type="ECO:0000313" key="1">
    <source>
        <dbReference type="EMBL" id="QDL07786.1"/>
    </source>
</evidence>
<dbReference type="InterPro" id="IPR029058">
    <property type="entry name" value="AB_hydrolase_fold"/>
</dbReference>
<name>A0A856MFQ1_9CYAN</name>